<keyword evidence="7 12" id="KW-0653">Protein transport</keyword>
<dbReference type="Proteomes" id="UP000240811">
    <property type="component" value="Unassembled WGS sequence"/>
</dbReference>
<evidence type="ECO:0000256" key="6">
    <source>
        <dbReference type="ARBA" id="ARBA00022692"/>
    </source>
</evidence>
<evidence type="ECO:0000256" key="7">
    <source>
        <dbReference type="ARBA" id="ARBA00022927"/>
    </source>
</evidence>
<evidence type="ECO:0000256" key="13">
    <source>
        <dbReference type="SAM" id="MobiDB-lite"/>
    </source>
</evidence>
<evidence type="ECO:0000256" key="12">
    <source>
        <dbReference type="RuleBase" id="RU365087"/>
    </source>
</evidence>
<evidence type="ECO:0000313" key="14">
    <source>
        <dbReference type="EMBL" id="PTL86452.1"/>
    </source>
</evidence>
<dbReference type="NCBIfam" id="TIGR00810">
    <property type="entry name" value="secG"/>
    <property type="match status" value="1"/>
</dbReference>
<dbReference type="GO" id="GO:0015450">
    <property type="term" value="F:protein-transporting ATPase activity"/>
    <property type="evidence" value="ECO:0007669"/>
    <property type="project" value="UniProtKB-UniRule"/>
</dbReference>
<keyword evidence="9 12" id="KW-0811">Translocation</keyword>
<evidence type="ECO:0000313" key="15">
    <source>
        <dbReference type="Proteomes" id="UP000240811"/>
    </source>
</evidence>
<sequence length="150" mass="16053">MQMFLIITHLLIVFGLVCVILIQSSDSSAFGASSSSNFFSRGAHNDSQIRFTSILAFLFFATSISLSILSRYNSVKYREVLRQYSVDSKNKTKDSNPIIPDSTTKKNGAISKSDSSSAGVKKAVASAGVKKAVASPSVSKKEVSSSSTIK</sequence>
<name>A0A2T4VXE4_9HYPH</name>
<evidence type="ECO:0000256" key="4">
    <source>
        <dbReference type="ARBA" id="ARBA00022448"/>
    </source>
</evidence>
<evidence type="ECO:0000256" key="2">
    <source>
        <dbReference type="ARBA" id="ARBA00008445"/>
    </source>
</evidence>
<protein>
    <recommendedName>
        <fullName evidence="3 12">Protein-export membrane protein SecG</fullName>
    </recommendedName>
</protein>
<feature type="region of interest" description="Disordered" evidence="13">
    <location>
        <begin position="88"/>
        <end position="150"/>
    </location>
</feature>
<dbReference type="PANTHER" id="PTHR34182:SF1">
    <property type="entry name" value="PROTEIN-EXPORT MEMBRANE PROTEIN SECG"/>
    <property type="match status" value="1"/>
</dbReference>
<evidence type="ECO:0000256" key="11">
    <source>
        <dbReference type="ARBA" id="ARBA00025182"/>
    </source>
</evidence>
<dbReference type="PANTHER" id="PTHR34182">
    <property type="entry name" value="PROTEIN-EXPORT MEMBRANE PROTEIN SECG"/>
    <property type="match status" value="1"/>
</dbReference>
<proteinExistence type="inferred from homology"/>
<evidence type="ECO:0000256" key="1">
    <source>
        <dbReference type="ARBA" id="ARBA00004651"/>
    </source>
</evidence>
<comment type="caution">
    <text evidence="14">The sequence shown here is derived from an EMBL/GenBank/DDBJ whole genome shotgun (WGS) entry which is preliminary data.</text>
</comment>
<feature type="compositionally biased region" description="Low complexity" evidence="13">
    <location>
        <begin position="111"/>
        <end position="150"/>
    </location>
</feature>
<keyword evidence="8 12" id="KW-1133">Transmembrane helix</keyword>
<dbReference type="InterPro" id="IPR004692">
    <property type="entry name" value="SecG"/>
</dbReference>
<reference evidence="15" key="1">
    <citation type="submission" date="2018-02" db="EMBL/GenBank/DDBJ databases">
        <title>Genome sequence of Candidatus Liberibacter europaeus.</title>
        <authorList>
            <person name="Frampton R.A."/>
            <person name="Thompson S.M."/>
            <person name="David C."/>
            <person name="Addison S.M."/>
            <person name="Smith G.R."/>
        </authorList>
    </citation>
    <scope>NUCLEOTIDE SEQUENCE [LARGE SCALE GENOMIC DNA]</scope>
</reference>
<comment type="function">
    <text evidence="11 12">Involved in protein export. Participates in an early event of protein translocation.</text>
</comment>
<keyword evidence="5 12" id="KW-1003">Cell membrane</keyword>
<dbReference type="GO" id="GO:0009306">
    <property type="term" value="P:protein secretion"/>
    <property type="evidence" value="ECO:0007669"/>
    <property type="project" value="UniProtKB-UniRule"/>
</dbReference>
<keyword evidence="4 12" id="KW-0813">Transport</keyword>
<dbReference type="GO" id="GO:0005886">
    <property type="term" value="C:plasma membrane"/>
    <property type="evidence" value="ECO:0007669"/>
    <property type="project" value="UniProtKB-SubCell"/>
</dbReference>
<dbReference type="GO" id="GO:0065002">
    <property type="term" value="P:intracellular protein transmembrane transport"/>
    <property type="evidence" value="ECO:0007669"/>
    <property type="project" value="TreeGrafter"/>
</dbReference>
<comment type="similarity">
    <text evidence="2 12">Belongs to the SecG family.</text>
</comment>
<evidence type="ECO:0000256" key="10">
    <source>
        <dbReference type="ARBA" id="ARBA00023136"/>
    </source>
</evidence>
<evidence type="ECO:0000256" key="5">
    <source>
        <dbReference type="ARBA" id="ARBA00022475"/>
    </source>
</evidence>
<gene>
    <name evidence="14" type="primary">secG</name>
    <name evidence="14" type="ORF">C4617_03360</name>
</gene>
<keyword evidence="10 12" id="KW-0472">Membrane</keyword>
<evidence type="ECO:0000256" key="9">
    <source>
        <dbReference type="ARBA" id="ARBA00023010"/>
    </source>
</evidence>
<dbReference type="Pfam" id="PF03840">
    <property type="entry name" value="SecG"/>
    <property type="match status" value="1"/>
</dbReference>
<keyword evidence="6 12" id="KW-0812">Transmembrane</keyword>
<evidence type="ECO:0000256" key="3">
    <source>
        <dbReference type="ARBA" id="ARBA00017876"/>
    </source>
</evidence>
<accession>A0A2T4VXE4</accession>
<evidence type="ECO:0000256" key="8">
    <source>
        <dbReference type="ARBA" id="ARBA00022989"/>
    </source>
</evidence>
<dbReference type="AlphaFoldDB" id="A0A2T4VXE4"/>
<dbReference type="GO" id="GO:0043952">
    <property type="term" value="P:protein transport by the Sec complex"/>
    <property type="evidence" value="ECO:0007669"/>
    <property type="project" value="TreeGrafter"/>
</dbReference>
<comment type="subcellular location">
    <subcellularLocation>
        <location evidence="1 12">Cell membrane</location>
        <topology evidence="1 12">Multi-pass membrane protein</topology>
    </subcellularLocation>
</comment>
<feature type="transmembrane region" description="Helical" evidence="12">
    <location>
        <begin position="47"/>
        <end position="69"/>
    </location>
</feature>
<dbReference type="EMBL" id="PSQJ01000003">
    <property type="protein sequence ID" value="PTL86452.1"/>
    <property type="molecule type" value="Genomic_DNA"/>
</dbReference>
<comment type="caution">
    <text evidence="12">Lacks conserved residue(s) required for the propagation of feature annotation.</text>
</comment>
<organism evidence="14 15">
    <name type="scientific">Candidatus Liberibacter europaeus</name>
    <dbReference type="NCBI Taxonomy" id="744859"/>
    <lineage>
        <taxon>Bacteria</taxon>
        <taxon>Pseudomonadati</taxon>
        <taxon>Pseudomonadota</taxon>
        <taxon>Alphaproteobacteria</taxon>
        <taxon>Hyphomicrobiales</taxon>
        <taxon>Rhizobiaceae</taxon>
        <taxon>Liberibacter</taxon>
    </lineage>
</organism>